<dbReference type="RefSeq" id="WP_146446120.1">
    <property type="nucleotide sequence ID" value="NZ_SJPR01000005.1"/>
</dbReference>
<sequence length="479" mass="49084">MQRLTLYAGPLAAAAIGLFSVSQGLSPAAAWTAGIAALCAIWWVAQPIPIPVTSLLPVALFPLLGIVSAKEVGEAYGNPMVLLFLGGFILSTSLEHSGGHRRLAIGMIRLCALGPRAIAARPVSGEGAPVVSGRQLVLGFMLAAGGVSMWVSNSATALMLLPIGVAALQGVTDRRLRTALLLSIAYGANIGGVATPIGSPPNLICLQEYAAVSGAEPTFMTWMTFGLPVAVVMLPIAAFWLSRGLGGPAETDLPHPGPWRTAEWRTLVVFGVTALLWIMRKDPFGGWSGALGLPGANDASVGLLAVVALFLIPSGEPSGPGEPAPKLLDWQTAVKIPWGMLLLFSGGLVLARAFGNSGLSDALGESLNALATMPTPLLVGSLCLAVTFLTEVTSNTATTAMLMPLLAAMSQSTGIEASLLMFPAAISASFAFMLPVATPPNAAVYGAGVEARDMAREGLALNLIGVVVVTALATLLLGV</sequence>
<keyword evidence="4 5" id="KW-0472">Membrane</keyword>
<feature type="transmembrane region" description="Helical" evidence="5">
    <location>
        <begin position="375"/>
        <end position="407"/>
    </location>
</feature>
<dbReference type="PANTHER" id="PTHR10283">
    <property type="entry name" value="SOLUTE CARRIER FAMILY 13 MEMBER"/>
    <property type="match status" value="1"/>
</dbReference>
<dbReference type="OrthoDB" id="9766267at2"/>
<feature type="transmembrane region" description="Helical" evidence="5">
    <location>
        <begin position="299"/>
        <end position="315"/>
    </location>
</feature>
<evidence type="ECO:0000256" key="4">
    <source>
        <dbReference type="ARBA" id="ARBA00023136"/>
    </source>
</evidence>
<evidence type="ECO:0000256" key="5">
    <source>
        <dbReference type="SAM" id="Phobius"/>
    </source>
</evidence>
<feature type="transmembrane region" description="Helical" evidence="5">
    <location>
        <begin position="419"/>
        <end position="438"/>
    </location>
</feature>
<accession>A0A5C6A7J4</accession>
<keyword evidence="3 5" id="KW-1133">Transmembrane helix</keyword>
<dbReference type="InterPro" id="IPR001898">
    <property type="entry name" value="SLC13A/DASS"/>
</dbReference>
<dbReference type="Pfam" id="PF00939">
    <property type="entry name" value="Na_sulph_symp"/>
    <property type="match status" value="1"/>
</dbReference>
<keyword evidence="7" id="KW-1185">Reference proteome</keyword>
<feature type="transmembrane region" description="Helical" evidence="5">
    <location>
        <begin position="52"/>
        <end position="69"/>
    </location>
</feature>
<evidence type="ECO:0000256" key="3">
    <source>
        <dbReference type="ARBA" id="ARBA00022989"/>
    </source>
</evidence>
<proteinExistence type="predicted"/>
<organism evidence="6 7">
    <name type="scientific">Botrimarina colliarenosi</name>
    <dbReference type="NCBI Taxonomy" id="2528001"/>
    <lineage>
        <taxon>Bacteria</taxon>
        <taxon>Pseudomonadati</taxon>
        <taxon>Planctomycetota</taxon>
        <taxon>Planctomycetia</taxon>
        <taxon>Pirellulales</taxon>
        <taxon>Lacipirellulaceae</taxon>
        <taxon>Botrimarina</taxon>
    </lineage>
</organism>
<name>A0A5C6A7J4_9BACT</name>
<evidence type="ECO:0000256" key="2">
    <source>
        <dbReference type="ARBA" id="ARBA00022692"/>
    </source>
</evidence>
<dbReference type="PANTHER" id="PTHR10283:SF82">
    <property type="entry name" value="SOLUTE CARRIER FAMILY 13 MEMBER 2"/>
    <property type="match status" value="1"/>
</dbReference>
<dbReference type="Proteomes" id="UP000317421">
    <property type="component" value="Unassembled WGS sequence"/>
</dbReference>
<dbReference type="CDD" id="cd01115">
    <property type="entry name" value="SLC13_permease"/>
    <property type="match status" value="1"/>
</dbReference>
<evidence type="ECO:0000256" key="1">
    <source>
        <dbReference type="ARBA" id="ARBA00004141"/>
    </source>
</evidence>
<feature type="transmembrane region" description="Helical" evidence="5">
    <location>
        <begin position="75"/>
        <end position="91"/>
    </location>
</feature>
<dbReference type="EMBL" id="SJPR01000005">
    <property type="protein sequence ID" value="TWT95268.1"/>
    <property type="molecule type" value="Genomic_DNA"/>
</dbReference>
<feature type="transmembrane region" description="Helical" evidence="5">
    <location>
        <begin position="458"/>
        <end position="478"/>
    </location>
</feature>
<dbReference type="GO" id="GO:0008514">
    <property type="term" value="F:organic anion transmembrane transporter activity"/>
    <property type="evidence" value="ECO:0007669"/>
    <property type="project" value="UniProtKB-ARBA"/>
</dbReference>
<gene>
    <name evidence="6" type="primary">sdcS_2</name>
    <name evidence="6" type="ORF">Pla108_34120</name>
</gene>
<feature type="transmembrane region" description="Helical" evidence="5">
    <location>
        <begin position="336"/>
        <end position="355"/>
    </location>
</feature>
<feature type="transmembrane region" description="Helical" evidence="5">
    <location>
        <begin position="140"/>
        <end position="168"/>
    </location>
</feature>
<feature type="transmembrane region" description="Helical" evidence="5">
    <location>
        <begin position="219"/>
        <end position="241"/>
    </location>
</feature>
<comment type="subcellular location">
    <subcellularLocation>
        <location evidence="1">Membrane</location>
        <topology evidence="1">Multi-pass membrane protein</topology>
    </subcellularLocation>
</comment>
<evidence type="ECO:0000313" key="7">
    <source>
        <dbReference type="Proteomes" id="UP000317421"/>
    </source>
</evidence>
<evidence type="ECO:0000313" key="6">
    <source>
        <dbReference type="EMBL" id="TWT95268.1"/>
    </source>
</evidence>
<dbReference type="GO" id="GO:0005886">
    <property type="term" value="C:plasma membrane"/>
    <property type="evidence" value="ECO:0007669"/>
    <property type="project" value="TreeGrafter"/>
</dbReference>
<reference evidence="6 7" key="1">
    <citation type="submission" date="2019-02" db="EMBL/GenBank/DDBJ databases">
        <title>Deep-cultivation of Planctomycetes and their phenomic and genomic characterization uncovers novel biology.</title>
        <authorList>
            <person name="Wiegand S."/>
            <person name="Jogler M."/>
            <person name="Boedeker C."/>
            <person name="Pinto D."/>
            <person name="Vollmers J."/>
            <person name="Rivas-Marin E."/>
            <person name="Kohn T."/>
            <person name="Peeters S.H."/>
            <person name="Heuer A."/>
            <person name="Rast P."/>
            <person name="Oberbeckmann S."/>
            <person name="Bunk B."/>
            <person name="Jeske O."/>
            <person name="Meyerdierks A."/>
            <person name="Storesund J.E."/>
            <person name="Kallscheuer N."/>
            <person name="Luecker S."/>
            <person name="Lage O.M."/>
            <person name="Pohl T."/>
            <person name="Merkel B.J."/>
            <person name="Hornburger P."/>
            <person name="Mueller R.-W."/>
            <person name="Bruemmer F."/>
            <person name="Labrenz M."/>
            <person name="Spormann A.M."/>
            <person name="Op Den Camp H."/>
            <person name="Overmann J."/>
            <person name="Amann R."/>
            <person name="Jetten M.S.M."/>
            <person name="Mascher T."/>
            <person name="Medema M.H."/>
            <person name="Devos D.P."/>
            <person name="Kaster A.-K."/>
            <person name="Ovreas L."/>
            <person name="Rohde M."/>
            <person name="Galperin M.Y."/>
            <person name="Jogler C."/>
        </authorList>
    </citation>
    <scope>NUCLEOTIDE SEQUENCE [LARGE SCALE GENOMIC DNA]</scope>
    <source>
        <strain evidence="6 7">Pla108</strain>
    </source>
</reference>
<dbReference type="GO" id="GO:1905039">
    <property type="term" value="P:carboxylic acid transmembrane transport"/>
    <property type="evidence" value="ECO:0007669"/>
    <property type="project" value="UniProtKB-ARBA"/>
</dbReference>
<protein>
    <submittedName>
        <fullName evidence="6">Sodium-dependent dicarboxylate transporter SdcS</fullName>
    </submittedName>
</protein>
<feature type="transmembrane region" description="Helical" evidence="5">
    <location>
        <begin position="262"/>
        <end position="279"/>
    </location>
</feature>
<comment type="caution">
    <text evidence="6">The sequence shown here is derived from an EMBL/GenBank/DDBJ whole genome shotgun (WGS) entry which is preliminary data.</text>
</comment>
<dbReference type="NCBIfam" id="TIGR00785">
    <property type="entry name" value="dass"/>
    <property type="match status" value="1"/>
</dbReference>
<dbReference type="AlphaFoldDB" id="A0A5C6A7J4"/>
<keyword evidence="2 5" id="KW-0812">Transmembrane</keyword>